<sequence>MKNRQLSFSSVPSLLGVAFVLGLSGCSANFGDVSNTTAQTAMHIQGVVHGGQQPISGAHVYMYAASTAAYGGQGIAPTSGTTGNASTSLLTSATGNPADGSGNFYVTTDTFGNFNINGSFACTPNTQVYLYSSGGDPQLTGVGIPSTPNSAATLMAVVGDCASATPGSAFPNATNVYMNEITTVAAAYALAGFATDPLHIGAPSTVAGHSLSGIGLANAFATALNIVNQATGVPNATLPLNTTAVVPVSTINTVADILAACVNSNGISSSGCSTLFANTTYGTAPGDIATAAINLAQHPGASVSNLLVLATNASPFQPFISSLNDLSLAINYSGGGLNTPDGIAIDAAGNAWVVNLIASSPVIKISSAGAFLSGANGYTGGGLNNPQNITIDGAGNAWVANEGDSSVIEFSSVGAVLSGTNGYTGGGLNEPIAIAFDGAGNAWVNNFGNNSVTELSSVGAALSGTNGYTGGGMNLSSGVAIDGAGNAWVSNFNGNSVTELSNAGAVLSGTNGYTGGGMLEPFTIAIDSAGNAWVVNAGDNSATKTSVTKISNTGALLSGASGYTGGGLNSSEGIAIDGAGNVWVSNFNGNSVTELSNTGAVLSGANGYLSGGLNEPNVIAIDGSGNAWVVNFGATSVTEMIGIGIPVITPIAAGLPVIPTKDGSSNLGTRP</sequence>
<dbReference type="InterPro" id="IPR011042">
    <property type="entry name" value="6-blade_b-propeller_TolB-like"/>
</dbReference>
<dbReference type="Gene3D" id="2.120.10.30">
    <property type="entry name" value="TolB, C-terminal domain"/>
    <property type="match status" value="1"/>
</dbReference>
<dbReference type="SUPFAM" id="SSF101898">
    <property type="entry name" value="NHL repeat"/>
    <property type="match status" value="1"/>
</dbReference>
<dbReference type="PANTHER" id="PTHR24104">
    <property type="entry name" value="E3 UBIQUITIN-PROTEIN LIGASE NHLRC1-RELATED"/>
    <property type="match status" value="1"/>
</dbReference>
<dbReference type="PANTHER" id="PTHR24104:SF25">
    <property type="entry name" value="PROTEIN LIN-41"/>
    <property type="match status" value="1"/>
</dbReference>
<dbReference type="InterPro" id="IPR050952">
    <property type="entry name" value="TRIM-NHL_E3_ligases"/>
</dbReference>
<name>A0A7W8E8S1_9BACT</name>
<keyword evidence="1" id="KW-0732">Signal</keyword>
<comment type="caution">
    <text evidence="2">The sequence shown here is derived from an EMBL/GenBank/DDBJ whole genome shotgun (WGS) entry which is preliminary data.</text>
</comment>
<feature type="signal peptide" evidence="1">
    <location>
        <begin position="1"/>
        <end position="28"/>
    </location>
</feature>
<dbReference type="RefSeq" id="WP_184253573.1">
    <property type="nucleotide sequence ID" value="NZ_JACHIO010000004.1"/>
</dbReference>
<dbReference type="SUPFAM" id="SSF63829">
    <property type="entry name" value="Calcium-dependent phosphotriesterase"/>
    <property type="match status" value="1"/>
</dbReference>
<evidence type="ECO:0008006" key="4">
    <source>
        <dbReference type="Google" id="ProtNLM"/>
    </source>
</evidence>
<dbReference type="PROSITE" id="PS51257">
    <property type="entry name" value="PROKAR_LIPOPROTEIN"/>
    <property type="match status" value="1"/>
</dbReference>
<dbReference type="EMBL" id="JACHIO010000004">
    <property type="protein sequence ID" value="MBB5062839.1"/>
    <property type="molecule type" value="Genomic_DNA"/>
</dbReference>
<dbReference type="CDD" id="cd05819">
    <property type="entry name" value="NHL"/>
    <property type="match status" value="1"/>
</dbReference>
<dbReference type="Gene3D" id="2.40.10.500">
    <property type="match status" value="1"/>
</dbReference>
<gene>
    <name evidence="2" type="ORF">HDF15_001176</name>
</gene>
<reference evidence="2 3" key="1">
    <citation type="submission" date="2020-08" db="EMBL/GenBank/DDBJ databases">
        <title>Genomic Encyclopedia of Type Strains, Phase IV (KMG-V): Genome sequencing to study the core and pangenomes of soil and plant-associated prokaryotes.</title>
        <authorList>
            <person name="Whitman W."/>
        </authorList>
    </citation>
    <scope>NUCLEOTIDE SEQUENCE [LARGE SCALE GENOMIC DNA]</scope>
    <source>
        <strain evidence="2 3">X5P3</strain>
    </source>
</reference>
<proteinExistence type="predicted"/>
<evidence type="ECO:0000313" key="2">
    <source>
        <dbReference type="EMBL" id="MBB5062839.1"/>
    </source>
</evidence>
<evidence type="ECO:0000313" key="3">
    <source>
        <dbReference type="Proteomes" id="UP000584867"/>
    </source>
</evidence>
<feature type="chain" id="PRO_5031262248" description="NHL repeat containing protein" evidence="1">
    <location>
        <begin position="29"/>
        <end position="671"/>
    </location>
</feature>
<dbReference type="Proteomes" id="UP000584867">
    <property type="component" value="Unassembled WGS sequence"/>
</dbReference>
<dbReference type="AlphaFoldDB" id="A0A7W8E8S1"/>
<organism evidence="2 3">
    <name type="scientific">Granulicella mallensis</name>
    <dbReference type="NCBI Taxonomy" id="940614"/>
    <lineage>
        <taxon>Bacteria</taxon>
        <taxon>Pseudomonadati</taxon>
        <taxon>Acidobacteriota</taxon>
        <taxon>Terriglobia</taxon>
        <taxon>Terriglobales</taxon>
        <taxon>Acidobacteriaceae</taxon>
        <taxon>Granulicella</taxon>
    </lineage>
</organism>
<accession>A0A7W8E8S1</accession>
<protein>
    <recommendedName>
        <fullName evidence="4">NHL repeat containing protein</fullName>
    </recommendedName>
</protein>
<evidence type="ECO:0000256" key="1">
    <source>
        <dbReference type="SAM" id="SignalP"/>
    </source>
</evidence>
<dbReference type="GO" id="GO:0008270">
    <property type="term" value="F:zinc ion binding"/>
    <property type="evidence" value="ECO:0007669"/>
    <property type="project" value="UniProtKB-KW"/>
</dbReference>